<sequence>MTHPAQNILVLLASTQRATWYCVHSGFAQHQVPVPVYVQDKSQRPMELRGLCLFGLSGWVVAWLLAWLAWLVAWHLRAPTCEVRMSQYSAAWLMHALKKKRLRAAAGQAADNLTRRAFKVLTQAQQGYRTMDEGLETVEPCPEATVAAWKWKVLPLVGGRVVLVPSALGTGYVHHTPPFVC</sequence>
<reference evidence="2" key="2">
    <citation type="submission" date="2023-06" db="EMBL/GenBank/DDBJ databases">
        <authorList>
            <consortium name="Lawrence Berkeley National Laboratory"/>
            <person name="Haridas S."/>
            <person name="Hensen N."/>
            <person name="Bonometti L."/>
            <person name="Westerberg I."/>
            <person name="Brannstrom I.O."/>
            <person name="Guillou S."/>
            <person name="Cros-Aarteil S."/>
            <person name="Calhoun S."/>
            <person name="Kuo A."/>
            <person name="Mondo S."/>
            <person name="Pangilinan J."/>
            <person name="Riley R."/>
            <person name="Labutti K."/>
            <person name="Andreopoulos B."/>
            <person name="Lipzen A."/>
            <person name="Chen C."/>
            <person name="Yanf M."/>
            <person name="Daum C."/>
            <person name="Ng V."/>
            <person name="Clum A."/>
            <person name="Steindorff A."/>
            <person name="Ohm R."/>
            <person name="Martin F."/>
            <person name="Silar P."/>
            <person name="Natvig D."/>
            <person name="Lalanne C."/>
            <person name="Gautier V."/>
            <person name="Ament-Velasquez S.L."/>
            <person name="Kruys A."/>
            <person name="Hutchinson M.I."/>
            <person name="Powell A.J."/>
            <person name="Barry K."/>
            <person name="Miller A.N."/>
            <person name="Grigoriev I.V."/>
            <person name="Debuchy R."/>
            <person name="Gladieux P."/>
            <person name="Thoren M.H."/>
            <person name="Johannesson H."/>
        </authorList>
    </citation>
    <scope>NUCLEOTIDE SEQUENCE</scope>
    <source>
        <strain evidence="2">SMH4131-1</strain>
    </source>
</reference>
<name>A0AAE0I870_9PEZI</name>
<keyword evidence="3" id="KW-1185">Reference proteome</keyword>
<feature type="transmembrane region" description="Helical" evidence="1">
    <location>
        <begin position="51"/>
        <end position="76"/>
    </location>
</feature>
<proteinExistence type="predicted"/>
<keyword evidence="1" id="KW-0812">Transmembrane</keyword>
<keyword evidence="1" id="KW-0472">Membrane</keyword>
<organism evidence="2 3">
    <name type="scientific">Cercophora scortea</name>
    <dbReference type="NCBI Taxonomy" id="314031"/>
    <lineage>
        <taxon>Eukaryota</taxon>
        <taxon>Fungi</taxon>
        <taxon>Dikarya</taxon>
        <taxon>Ascomycota</taxon>
        <taxon>Pezizomycotina</taxon>
        <taxon>Sordariomycetes</taxon>
        <taxon>Sordariomycetidae</taxon>
        <taxon>Sordariales</taxon>
        <taxon>Lasiosphaeriaceae</taxon>
        <taxon>Cercophora</taxon>
    </lineage>
</organism>
<evidence type="ECO:0000313" key="2">
    <source>
        <dbReference type="EMBL" id="KAK3319932.1"/>
    </source>
</evidence>
<reference evidence="2" key="1">
    <citation type="journal article" date="2023" name="Mol. Phylogenet. Evol.">
        <title>Genome-scale phylogeny and comparative genomics of the fungal order Sordariales.</title>
        <authorList>
            <person name="Hensen N."/>
            <person name="Bonometti L."/>
            <person name="Westerberg I."/>
            <person name="Brannstrom I.O."/>
            <person name="Guillou S."/>
            <person name="Cros-Aarteil S."/>
            <person name="Calhoun S."/>
            <person name="Haridas S."/>
            <person name="Kuo A."/>
            <person name="Mondo S."/>
            <person name="Pangilinan J."/>
            <person name="Riley R."/>
            <person name="LaButti K."/>
            <person name="Andreopoulos B."/>
            <person name="Lipzen A."/>
            <person name="Chen C."/>
            <person name="Yan M."/>
            <person name="Daum C."/>
            <person name="Ng V."/>
            <person name="Clum A."/>
            <person name="Steindorff A."/>
            <person name="Ohm R.A."/>
            <person name="Martin F."/>
            <person name="Silar P."/>
            <person name="Natvig D.O."/>
            <person name="Lalanne C."/>
            <person name="Gautier V."/>
            <person name="Ament-Velasquez S.L."/>
            <person name="Kruys A."/>
            <person name="Hutchinson M.I."/>
            <person name="Powell A.J."/>
            <person name="Barry K."/>
            <person name="Miller A.N."/>
            <person name="Grigoriev I.V."/>
            <person name="Debuchy R."/>
            <person name="Gladieux P."/>
            <person name="Hiltunen Thoren M."/>
            <person name="Johannesson H."/>
        </authorList>
    </citation>
    <scope>NUCLEOTIDE SEQUENCE</scope>
    <source>
        <strain evidence="2">SMH4131-1</strain>
    </source>
</reference>
<accession>A0AAE0I870</accession>
<evidence type="ECO:0000313" key="3">
    <source>
        <dbReference type="Proteomes" id="UP001286456"/>
    </source>
</evidence>
<gene>
    <name evidence="2" type="ORF">B0T19DRAFT_274921</name>
</gene>
<evidence type="ECO:0000256" key="1">
    <source>
        <dbReference type="SAM" id="Phobius"/>
    </source>
</evidence>
<dbReference type="Proteomes" id="UP001286456">
    <property type="component" value="Unassembled WGS sequence"/>
</dbReference>
<protein>
    <submittedName>
        <fullName evidence="2">Uncharacterized protein</fullName>
    </submittedName>
</protein>
<dbReference type="EMBL" id="JAUEPO010000006">
    <property type="protein sequence ID" value="KAK3319932.1"/>
    <property type="molecule type" value="Genomic_DNA"/>
</dbReference>
<comment type="caution">
    <text evidence="2">The sequence shown here is derived from an EMBL/GenBank/DDBJ whole genome shotgun (WGS) entry which is preliminary data.</text>
</comment>
<dbReference type="AlphaFoldDB" id="A0AAE0I870"/>
<keyword evidence="1" id="KW-1133">Transmembrane helix</keyword>